<dbReference type="PANTHER" id="PTHR12110">
    <property type="entry name" value="HYDROXYPYRUVATE ISOMERASE"/>
    <property type="match status" value="1"/>
</dbReference>
<dbReference type="AlphaFoldDB" id="A0A6G9AI17"/>
<dbReference type="GO" id="GO:0016853">
    <property type="term" value="F:isomerase activity"/>
    <property type="evidence" value="ECO:0007669"/>
    <property type="project" value="UniProtKB-KW"/>
</dbReference>
<name>A0A6G9AI17_9BACT</name>
<dbReference type="PANTHER" id="PTHR12110:SF21">
    <property type="entry name" value="XYLOSE ISOMERASE-LIKE TIM BARREL DOMAIN-CONTAINING PROTEIN"/>
    <property type="match status" value="1"/>
</dbReference>
<organism evidence="2 3">
    <name type="scientific">Spirosoma aureum</name>
    <dbReference type="NCBI Taxonomy" id="2692134"/>
    <lineage>
        <taxon>Bacteria</taxon>
        <taxon>Pseudomonadati</taxon>
        <taxon>Bacteroidota</taxon>
        <taxon>Cytophagia</taxon>
        <taxon>Cytophagales</taxon>
        <taxon>Cytophagaceae</taxon>
        <taxon>Spirosoma</taxon>
    </lineage>
</organism>
<sequence length="312" mass="34986">MNPVSRRAFLRSSAILSGSLLTTPSIVTPDTISRKPLRLGGPIFLKSDDPEELAREHRRLNYSSAYVPAVDFKDSTKINAIRKAFAGQNVIIAEVGAWVNMLDQDAEKRRKNLNYVTERLALAEAVGALTCVNIGGSYNPKQWDGPDTRNLTREYFDATVENCRKVIDGVKPKKARFALEMMGWSLPDGPESYLKFIKAIDRPAFGAHIDIANIINSPARYYNNTALINETFRLLGRWIVSSHAKDVYGKDGHFAETMPGRGEMDYGTYLRNVTALPQEVPLLLEHLRTPEEYDEARQFVINRAVKAQISLA</sequence>
<keyword evidence="2" id="KW-0413">Isomerase</keyword>
<protein>
    <submittedName>
        <fullName evidence="2">Sugar phosphate isomerase/epimerase</fullName>
    </submittedName>
</protein>
<feature type="domain" description="Xylose isomerase-like TIM barrel" evidence="1">
    <location>
        <begin position="76"/>
        <end position="300"/>
    </location>
</feature>
<proteinExistence type="predicted"/>
<evidence type="ECO:0000313" key="3">
    <source>
        <dbReference type="Proteomes" id="UP000501802"/>
    </source>
</evidence>
<dbReference type="InterPro" id="IPR050312">
    <property type="entry name" value="IolE/XylAMocC-like"/>
</dbReference>
<keyword evidence="3" id="KW-1185">Reference proteome</keyword>
<dbReference type="SUPFAM" id="SSF51658">
    <property type="entry name" value="Xylose isomerase-like"/>
    <property type="match status" value="1"/>
</dbReference>
<accession>A0A6G9AI17</accession>
<dbReference type="Pfam" id="PF01261">
    <property type="entry name" value="AP_endonuc_2"/>
    <property type="match status" value="1"/>
</dbReference>
<dbReference type="KEGG" id="spib:G8759_04570"/>
<dbReference type="EMBL" id="CP050063">
    <property type="protein sequence ID" value="QIP11956.1"/>
    <property type="molecule type" value="Genomic_DNA"/>
</dbReference>
<evidence type="ECO:0000313" key="2">
    <source>
        <dbReference type="EMBL" id="QIP11956.1"/>
    </source>
</evidence>
<gene>
    <name evidence="2" type="ORF">G8759_04570</name>
</gene>
<dbReference type="InterPro" id="IPR006311">
    <property type="entry name" value="TAT_signal"/>
</dbReference>
<dbReference type="InterPro" id="IPR036237">
    <property type="entry name" value="Xyl_isomerase-like_sf"/>
</dbReference>
<evidence type="ECO:0000259" key="1">
    <source>
        <dbReference type="Pfam" id="PF01261"/>
    </source>
</evidence>
<reference evidence="2 3" key="1">
    <citation type="submission" date="2020-03" db="EMBL/GenBank/DDBJ databases">
        <authorList>
            <person name="Kim M.K."/>
        </authorList>
    </citation>
    <scope>NUCLEOTIDE SEQUENCE [LARGE SCALE GENOMIC DNA]</scope>
    <source>
        <strain evidence="2 3">BT328</strain>
    </source>
</reference>
<dbReference type="PROSITE" id="PS51318">
    <property type="entry name" value="TAT"/>
    <property type="match status" value="1"/>
</dbReference>
<dbReference type="RefSeq" id="WP_167205640.1">
    <property type="nucleotide sequence ID" value="NZ_CP050063.1"/>
</dbReference>
<dbReference type="Gene3D" id="3.20.20.150">
    <property type="entry name" value="Divalent-metal-dependent TIM barrel enzymes"/>
    <property type="match status" value="1"/>
</dbReference>
<dbReference type="InterPro" id="IPR013022">
    <property type="entry name" value="Xyl_isomerase-like_TIM-brl"/>
</dbReference>
<dbReference type="Proteomes" id="UP000501802">
    <property type="component" value="Chromosome"/>
</dbReference>